<proteinExistence type="predicted"/>
<dbReference type="PANTHER" id="PTHR33360:SF2">
    <property type="entry name" value="TRANSPOSASE FOR INSERTION SEQUENCE ELEMENT IS200"/>
    <property type="match status" value="1"/>
</dbReference>
<name>A0A327P113_9BACT</name>
<sequence>MAQSLVKNFVHIIFSTKNRQPFIKKNYEDELFKYLGGVCKAHDCTPLKVGGYLDHVHILCLLSKHMTIVNLLEEVKTDSSKWMKKRDQELSNFYWQDGYGAFSVNPSQIDTVSIYIQNQREHHVSRTFQEEYRAFLKKYKVDYDERYVWG</sequence>
<dbReference type="GO" id="GO:0006313">
    <property type="term" value="P:DNA transposition"/>
    <property type="evidence" value="ECO:0007669"/>
    <property type="project" value="InterPro"/>
</dbReference>
<gene>
    <name evidence="2" type="ORF">LV83_03403</name>
</gene>
<dbReference type="AlphaFoldDB" id="A0A327P113"/>
<evidence type="ECO:0000313" key="2">
    <source>
        <dbReference type="EMBL" id="RAI85959.1"/>
    </source>
</evidence>
<dbReference type="GO" id="GO:0004803">
    <property type="term" value="F:transposase activity"/>
    <property type="evidence" value="ECO:0007669"/>
    <property type="project" value="InterPro"/>
</dbReference>
<dbReference type="EMBL" id="QLLK01000011">
    <property type="protein sequence ID" value="RAI85959.1"/>
    <property type="molecule type" value="Genomic_DNA"/>
</dbReference>
<dbReference type="NCBIfam" id="NF033573">
    <property type="entry name" value="transpos_IS200"/>
    <property type="match status" value="1"/>
</dbReference>
<dbReference type="SUPFAM" id="SSF143422">
    <property type="entry name" value="Transposase IS200-like"/>
    <property type="match status" value="1"/>
</dbReference>
<reference evidence="2 3" key="1">
    <citation type="submission" date="2018-06" db="EMBL/GenBank/DDBJ databases">
        <title>Genomic Encyclopedia of Archaeal and Bacterial Type Strains, Phase II (KMG-II): from individual species to whole genera.</title>
        <authorList>
            <person name="Goeker M."/>
        </authorList>
    </citation>
    <scope>NUCLEOTIDE SEQUENCE [LARGE SCALE GENOMIC DNA]</scope>
    <source>
        <strain evidence="2 3">DSM 23446</strain>
    </source>
</reference>
<dbReference type="InterPro" id="IPR036515">
    <property type="entry name" value="Transposase_17_sf"/>
</dbReference>
<dbReference type="SMART" id="SM01321">
    <property type="entry name" value="Y1_Tnp"/>
    <property type="match status" value="1"/>
</dbReference>
<feature type="domain" description="Transposase IS200-like" evidence="1">
    <location>
        <begin position="6"/>
        <end position="119"/>
    </location>
</feature>
<dbReference type="GO" id="GO:0003677">
    <property type="term" value="F:DNA binding"/>
    <property type="evidence" value="ECO:0007669"/>
    <property type="project" value="InterPro"/>
</dbReference>
<evidence type="ECO:0000313" key="3">
    <source>
        <dbReference type="Proteomes" id="UP000249610"/>
    </source>
</evidence>
<accession>A0A327P113</accession>
<dbReference type="RefSeq" id="WP_111612731.1">
    <property type="nucleotide sequence ID" value="NZ_QLLK01000011.1"/>
</dbReference>
<dbReference type="PANTHER" id="PTHR33360">
    <property type="entry name" value="TRANSPOSASE FOR INSERTION SEQUENCE ELEMENT IS200"/>
    <property type="match status" value="1"/>
</dbReference>
<dbReference type="OrthoDB" id="9797997at2"/>
<protein>
    <submittedName>
        <fullName evidence="2">REP element-mobilizing transposase RayT</fullName>
    </submittedName>
</protein>
<dbReference type="Gene3D" id="3.30.70.1290">
    <property type="entry name" value="Transposase IS200-like"/>
    <property type="match status" value="1"/>
</dbReference>
<comment type="caution">
    <text evidence="2">The sequence shown here is derived from an EMBL/GenBank/DDBJ whole genome shotgun (WGS) entry which is preliminary data.</text>
</comment>
<organism evidence="2 3">
    <name type="scientific">Algoriphagus yeomjeoni</name>
    <dbReference type="NCBI Taxonomy" id="291403"/>
    <lineage>
        <taxon>Bacteria</taxon>
        <taxon>Pseudomonadati</taxon>
        <taxon>Bacteroidota</taxon>
        <taxon>Cytophagia</taxon>
        <taxon>Cytophagales</taxon>
        <taxon>Cyclobacteriaceae</taxon>
        <taxon>Algoriphagus</taxon>
    </lineage>
</organism>
<evidence type="ECO:0000259" key="1">
    <source>
        <dbReference type="SMART" id="SM01321"/>
    </source>
</evidence>
<dbReference type="Pfam" id="PF01797">
    <property type="entry name" value="Y1_Tnp"/>
    <property type="match status" value="1"/>
</dbReference>
<dbReference type="Proteomes" id="UP000249610">
    <property type="component" value="Unassembled WGS sequence"/>
</dbReference>
<dbReference type="InterPro" id="IPR002686">
    <property type="entry name" value="Transposase_17"/>
</dbReference>
<keyword evidence="3" id="KW-1185">Reference proteome</keyword>